<dbReference type="InterPro" id="IPR048683">
    <property type="entry name" value="Sf6_terminase"/>
</dbReference>
<dbReference type="Gene3D" id="1.10.10.60">
    <property type="entry name" value="Homeodomain-like"/>
    <property type="match status" value="1"/>
</dbReference>
<evidence type="ECO:0000313" key="2">
    <source>
        <dbReference type="Proteomes" id="UP001596422"/>
    </source>
</evidence>
<evidence type="ECO:0000313" key="1">
    <source>
        <dbReference type="EMBL" id="MFC6670481.1"/>
    </source>
</evidence>
<dbReference type="RefSeq" id="WP_379908985.1">
    <property type="nucleotide sequence ID" value="NZ_JBHSWE010000001.1"/>
</dbReference>
<comment type="caution">
    <text evidence="1">The sequence shown here is derived from an EMBL/GenBank/DDBJ whole genome shotgun (WGS) entry which is preliminary data.</text>
</comment>
<gene>
    <name evidence="1" type="ORF">ACFQDL_10585</name>
</gene>
<evidence type="ECO:0008006" key="3">
    <source>
        <dbReference type="Google" id="ProtNLM"/>
    </source>
</evidence>
<accession>A0ABW1ZZ70</accession>
<dbReference type="EMBL" id="JBHSWE010000001">
    <property type="protein sequence ID" value="MFC6670481.1"/>
    <property type="molecule type" value="Genomic_DNA"/>
</dbReference>
<keyword evidence="2" id="KW-1185">Reference proteome</keyword>
<dbReference type="Pfam" id="PF20901">
    <property type="entry name" value="Sf6_terminase"/>
    <property type="match status" value="1"/>
</dbReference>
<dbReference type="Proteomes" id="UP001596422">
    <property type="component" value="Unassembled WGS sequence"/>
</dbReference>
<protein>
    <recommendedName>
        <fullName evidence="3">Ubiquitin carboxyl-hydrolase</fullName>
    </recommendedName>
</protein>
<organism evidence="1 2">
    <name type="scientific">Marinobacterium aestuariivivens</name>
    <dbReference type="NCBI Taxonomy" id="1698799"/>
    <lineage>
        <taxon>Bacteria</taxon>
        <taxon>Pseudomonadati</taxon>
        <taxon>Pseudomonadota</taxon>
        <taxon>Gammaproteobacteria</taxon>
        <taxon>Oceanospirillales</taxon>
        <taxon>Oceanospirillaceae</taxon>
        <taxon>Marinobacterium</taxon>
    </lineage>
</organism>
<sequence>MSRPSSYESALGNKICERLAAGESLRSICADSDMPSKSTVLLWIVDGRHKEFSDQYRLAREAAGYAHADRLVELVDKLEAGEIEASVARAMADNLKWCAERMAPKAYSSRQEVQHSGSVSMPHEQALALLQ</sequence>
<name>A0ABW1ZZ70_9GAMM</name>
<reference evidence="2" key="1">
    <citation type="journal article" date="2019" name="Int. J. Syst. Evol. Microbiol.">
        <title>The Global Catalogue of Microorganisms (GCM) 10K type strain sequencing project: providing services to taxonomists for standard genome sequencing and annotation.</title>
        <authorList>
            <consortium name="The Broad Institute Genomics Platform"/>
            <consortium name="The Broad Institute Genome Sequencing Center for Infectious Disease"/>
            <person name="Wu L."/>
            <person name="Ma J."/>
        </authorList>
    </citation>
    <scope>NUCLEOTIDE SEQUENCE [LARGE SCALE GENOMIC DNA]</scope>
    <source>
        <strain evidence="2">NBRC 111756</strain>
    </source>
</reference>
<proteinExistence type="predicted"/>